<feature type="transmembrane region" description="Helical" evidence="10">
    <location>
        <begin position="289"/>
        <end position="308"/>
    </location>
</feature>
<name>A0ABW3RZS6_9BACL</name>
<dbReference type="PANTHER" id="PTHR43547">
    <property type="entry name" value="TWO-COMPONENT HISTIDINE KINASE"/>
    <property type="match status" value="1"/>
</dbReference>
<keyword evidence="3 9" id="KW-0597">Phosphoprotein</keyword>
<dbReference type="InterPro" id="IPR008979">
    <property type="entry name" value="Galactose-bd-like_sf"/>
</dbReference>
<dbReference type="SMART" id="SM00387">
    <property type="entry name" value="HATPase_c"/>
    <property type="match status" value="2"/>
</dbReference>
<keyword evidence="14" id="KW-1185">Reference proteome</keyword>
<feature type="domain" description="Histidine kinase" evidence="11">
    <location>
        <begin position="450"/>
        <end position="669"/>
    </location>
</feature>
<dbReference type="InterPro" id="IPR010559">
    <property type="entry name" value="Sig_transdc_His_kin_internal"/>
</dbReference>
<dbReference type="Gene3D" id="2.60.120.260">
    <property type="entry name" value="Galactose-binding domain-like"/>
    <property type="match status" value="1"/>
</dbReference>
<comment type="catalytic activity">
    <reaction evidence="1">
        <text>ATP + protein L-histidine = ADP + protein N-phospho-L-histidine.</text>
        <dbReference type="EC" id="2.7.13.3"/>
    </reaction>
</comment>
<feature type="transmembrane region" description="Helical" evidence="10">
    <location>
        <begin position="373"/>
        <end position="391"/>
    </location>
</feature>
<dbReference type="Gene3D" id="3.30.565.10">
    <property type="entry name" value="Histidine kinase-like ATPase, C-terminal domain"/>
    <property type="match status" value="2"/>
</dbReference>
<dbReference type="SMART" id="SM00388">
    <property type="entry name" value="HisKA"/>
    <property type="match status" value="1"/>
</dbReference>
<reference evidence="14" key="1">
    <citation type="journal article" date="2019" name="Int. J. Syst. Evol. Microbiol.">
        <title>The Global Catalogue of Microorganisms (GCM) 10K type strain sequencing project: providing services to taxonomists for standard genome sequencing and annotation.</title>
        <authorList>
            <consortium name="The Broad Institute Genomics Platform"/>
            <consortium name="The Broad Institute Genome Sequencing Center for Infectious Disease"/>
            <person name="Wu L."/>
            <person name="Ma J."/>
        </authorList>
    </citation>
    <scope>NUCLEOTIDE SEQUENCE [LARGE SCALE GENOMIC DNA]</scope>
    <source>
        <strain evidence="14">CCUG 59189</strain>
    </source>
</reference>
<dbReference type="InterPro" id="IPR004358">
    <property type="entry name" value="Sig_transdc_His_kin-like_C"/>
</dbReference>
<evidence type="ECO:0000256" key="6">
    <source>
        <dbReference type="ARBA" id="ARBA00022777"/>
    </source>
</evidence>
<dbReference type="PANTHER" id="PTHR43547:SF2">
    <property type="entry name" value="HYBRID SIGNAL TRANSDUCTION HISTIDINE KINASE C"/>
    <property type="match status" value="1"/>
</dbReference>
<evidence type="ECO:0000256" key="2">
    <source>
        <dbReference type="ARBA" id="ARBA00012438"/>
    </source>
</evidence>
<evidence type="ECO:0000259" key="11">
    <source>
        <dbReference type="PROSITE" id="PS50109"/>
    </source>
</evidence>
<dbReference type="PROSITE" id="PS50110">
    <property type="entry name" value="RESPONSE_REGULATORY"/>
    <property type="match status" value="1"/>
</dbReference>
<feature type="transmembrane region" description="Helical" evidence="10">
    <location>
        <begin position="346"/>
        <end position="366"/>
    </location>
</feature>
<feature type="domain" description="Response regulatory" evidence="12">
    <location>
        <begin position="715"/>
        <end position="831"/>
    </location>
</feature>
<keyword evidence="8" id="KW-0902">Two-component regulatory system</keyword>
<dbReference type="Pfam" id="PF02518">
    <property type="entry name" value="HATPase_c"/>
    <property type="match status" value="2"/>
</dbReference>
<evidence type="ECO:0000256" key="7">
    <source>
        <dbReference type="ARBA" id="ARBA00022840"/>
    </source>
</evidence>
<keyword evidence="4" id="KW-0808">Transferase</keyword>
<keyword evidence="6" id="KW-0418">Kinase</keyword>
<feature type="transmembrane region" description="Helical" evidence="10">
    <location>
        <begin position="20"/>
        <end position="39"/>
    </location>
</feature>
<evidence type="ECO:0000313" key="13">
    <source>
        <dbReference type="EMBL" id="MFD1178042.1"/>
    </source>
</evidence>
<keyword evidence="10" id="KW-0812">Transmembrane</keyword>
<evidence type="ECO:0000313" key="14">
    <source>
        <dbReference type="Proteomes" id="UP001597262"/>
    </source>
</evidence>
<dbReference type="Gene3D" id="1.10.287.130">
    <property type="match status" value="1"/>
</dbReference>
<dbReference type="CDD" id="cd17574">
    <property type="entry name" value="REC_OmpR"/>
    <property type="match status" value="1"/>
</dbReference>
<dbReference type="EC" id="2.7.13.3" evidence="2"/>
<evidence type="ECO:0000256" key="1">
    <source>
        <dbReference type="ARBA" id="ARBA00000085"/>
    </source>
</evidence>
<accession>A0ABW3RZS6</accession>
<dbReference type="SUPFAM" id="SSF52172">
    <property type="entry name" value="CheY-like"/>
    <property type="match status" value="1"/>
</dbReference>
<dbReference type="InterPro" id="IPR036890">
    <property type="entry name" value="HATPase_C_sf"/>
</dbReference>
<gene>
    <name evidence="13" type="ORF">ACFQ3W_17270</name>
</gene>
<evidence type="ECO:0000256" key="9">
    <source>
        <dbReference type="PROSITE-ProRule" id="PRU00169"/>
    </source>
</evidence>
<evidence type="ECO:0000256" key="8">
    <source>
        <dbReference type="ARBA" id="ARBA00023012"/>
    </source>
</evidence>
<feature type="transmembrane region" description="Helical" evidence="10">
    <location>
        <begin position="253"/>
        <end position="269"/>
    </location>
</feature>
<evidence type="ECO:0000259" key="12">
    <source>
        <dbReference type="PROSITE" id="PS50110"/>
    </source>
</evidence>
<keyword evidence="10" id="KW-1133">Transmembrane helix</keyword>
<dbReference type="GO" id="GO:0005524">
    <property type="term" value="F:ATP binding"/>
    <property type="evidence" value="ECO:0007669"/>
    <property type="project" value="UniProtKB-KW"/>
</dbReference>
<comment type="caution">
    <text evidence="13">The sequence shown here is derived from an EMBL/GenBank/DDBJ whole genome shotgun (WGS) entry which is preliminary data.</text>
</comment>
<dbReference type="Pfam" id="PF00072">
    <property type="entry name" value="Response_reg"/>
    <property type="match status" value="1"/>
</dbReference>
<sequence>MKLALPKTAADVMSNRKILLYLALFLIMLISLRLLWYSFRTVPGHPLAEQGVLDLREWRYTGSEIVTLDGEWEFHSGRFVAPEKRPDSEISAISASGGKWIQVPAEWSSAMSKESGLGYGTYRLRLLVNNTDELYSLRVPNIQTASRLYVNGKLLMEIGHPAETISLDRGRNVPYTATFYSDSKVIDITIQVSNYFLKDNGGIVQSIKFGSSAAIANEVFFSQTMQVIVCVVLLLHGLYVGILGLLGHRGKELVLYAAAILIAIMSTLIEDDKLLLIWFPIDFEWSVKLRITTYMAMALLLALCTKQLPGFQKSGKMSSVLTIFGLLSILTTITLPLDYVALMRKLLLVMMICIVILLPRMVLTAIKKGENGAFYILLSVVALSVNILIGGVVKTKFWLDMPYYPFDLIIAFLGFACYWFVRFSDASVQAKKLADRLQRADKMKDDFLVSTSHELRNPLHGMLNMAQSVLEEEGGRLGEKQRSNLQLMIRLGQRMSLSLNDLLDAALLKEQNIRLNKLSVHLPAVASGVVDLLFYISEGKQVQIVNRIPDNFPAVLVDENRLVQIMFNLLYSFIKQTNEGMIEIYAEIKNEMAHIYVSNSGYGLNGEDMRVLLELNEQYSDIGTSENDGGFRLGLSICKQLIELHGGTLLVQSLPQQGAVFTFTLPLANDTMGEQPETIVSEVIPNAAAGIDQEFTPDEKAWVLPELTAGFHKPHILVVDDDPVNLKVLHNMLASEQYEITSVTSGKEALGLLEKGEWDLVVADVMMPQMSGYELAGRIRDHYSISELPILLLTARSRPEDVYAGFASGANEYVTKPIGALELKSRVHSLINLKQSISERLRMEAAWLQAQIKPHFLFNTLNSIASLSDSDPSRMIALLEEFGNYLRVSFDPQNMERVVPLEHELELLRSYIYIEQERFGDRLEVLWEIPLNLSAELPPLTLQTIVENAVRHGVLSRSSGGTVTIRITEKADCFDLCVEDNGVGMSREKLSRLLENNTGQQKGVGLINTNRRLKQMYGHGLDIRSAPGQGTTVAFSIPKLTKANGEKYSSVLVGDYRK</sequence>
<dbReference type="InterPro" id="IPR011006">
    <property type="entry name" value="CheY-like_superfamily"/>
</dbReference>
<feature type="domain" description="Histidine kinase" evidence="11">
    <location>
        <begin position="942"/>
        <end position="1041"/>
    </location>
</feature>
<dbReference type="Proteomes" id="UP001597262">
    <property type="component" value="Unassembled WGS sequence"/>
</dbReference>
<dbReference type="Pfam" id="PF00512">
    <property type="entry name" value="HisKA"/>
    <property type="match status" value="1"/>
</dbReference>
<dbReference type="InterPro" id="IPR003594">
    <property type="entry name" value="HATPase_dom"/>
</dbReference>
<evidence type="ECO:0000256" key="4">
    <source>
        <dbReference type="ARBA" id="ARBA00022679"/>
    </source>
</evidence>
<evidence type="ECO:0000256" key="5">
    <source>
        <dbReference type="ARBA" id="ARBA00022741"/>
    </source>
</evidence>
<dbReference type="PRINTS" id="PR00344">
    <property type="entry name" value="BCTRLSENSOR"/>
</dbReference>
<organism evidence="13 14">
    <name type="scientific">Paenibacillus puldeungensis</name>
    <dbReference type="NCBI Taxonomy" id="696536"/>
    <lineage>
        <taxon>Bacteria</taxon>
        <taxon>Bacillati</taxon>
        <taxon>Bacillota</taxon>
        <taxon>Bacilli</taxon>
        <taxon>Bacillales</taxon>
        <taxon>Paenibacillaceae</taxon>
        <taxon>Paenibacillus</taxon>
    </lineage>
</organism>
<dbReference type="SUPFAM" id="SSF47384">
    <property type="entry name" value="Homodimeric domain of signal transducing histidine kinase"/>
    <property type="match status" value="1"/>
</dbReference>
<feature type="transmembrane region" description="Helical" evidence="10">
    <location>
        <begin position="320"/>
        <end position="340"/>
    </location>
</feature>
<dbReference type="RefSeq" id="WP_379320486.1">
    <property type="nucleotide sequence ID" value="NZ_JBHTLM010000013.1"/>
</dbReference>
<dbReference type="SUPFAM" id="SSF55874">
    <property type="entry name" value="ATPase domain of HSP90 chaperone/DNA topoisomerase II/histidine kinase"/>
    <property type="match status" value="2"/>
</dbReference>
<feature type="transmembrane region" description="Helical" evidence="10">
    <location>
        <begin position="225"/>
        <end position="246"/>
    </location>
</feature>
<dbReference type="InterPro" id="IPR001789">
    <property type="entry name" value="Sig_transdc_resp-reg_receiver"/>
</dbReference>
<proteinExistence type="predicted"/>
<keyword evidence="7 13" id="KW-0067">ATP-binding</keyword>
<evidence type="ECO:0000256" key="3">
    <source>
        <dbReference type="ARBA" id="ARBA00022553"/>
    </source>
</evidence>
<dbReference type="Pfam" id="PF06580">
    <property type="entry name" value="His_kinase"/>
    <property type="match status" value="1"/>
</dbReference>
<dbReference type="Pfam" id="PF07695">
    <property type="entry name" value="7TMR-DISM_7TM"/>
    <property type="match status" value="1"/>
</dbReference>
<dbReference type="InterPro" id="IPR036097">
    <property type="entry name" value="HisK_dim/P_sf"/>
</dbReference>
<feature type="transmembrane region" description="Helical" evidence="10">
    <location>
        <begin position="518"/>
        <end position="537"/>
    </location>
</feature>
<dbReference type="SMART" id="SM00448">
    <property type="entry name" value="REC"/>
    <property type="match status" value="1"/>
</dbReference>
<feature type="modified residue" description="4-aspartylphosphate" evidence="9">
    <location>
        <position position="764"/>
    </location>
</feature>
<dbReference type="InterPro" id="IPR005467">
    <property type="entry name" value="His_kinase_dom"/>
</dbReference>
<dbReference type="SUPFAM" id="SSF49785">
    <property type="entry name" value="Galactose-binding domain-like"/>
    <property type="match status" value="1"/>
</dbReference>
<dbReference type="Gene3D" id="3.40.50.2300">
    <property type="match status" value="1"/>
</dbReference>
<protein>
    <recommendedName>
        <fullName evidence="2">histidine kinase</fullName>
        <ecNumber evidence="2">2.7.13.3</ecNumber>
    </recommendedName>
</protein>
<evidence type="ECO:0000256" key="10">
    <source>
        <dbReference type="SAM" id="Phobius"/>
    </source>
</evidence>
<feature type="transmembrane region" description="Helical" evidence="10">
    <location>
        <begin position="403"/>
        <end position="421"/>
    </location>
</feature>
<dbReference type="PROSITE" id="PS50109">
    <property type="entry name" value="HIS_KIN"/>
    <property type="match status" value="2"/>
</dbReference>
<dbReference type="InterPro" id="IPR003661">
    <property type="entry name" value="HisK_dim/P_dom"/>
</dbReference>
<dbReference type="EMBL" id="JBHTLM010000013">
    <property type="protein sequence ID" value="MFD1178042.1"/>
    <property type="molecule type" value="Genomic_DNA"/>
</dbReference>
<keyword evidence="5" id="KW-0547">Nucleotide-binding</keyword>
<dbReference type="CDD" id="cd00082">
    <property type="entry name" value="HisKA"/>
    <property type="match status" value="1"/>
</dbReference>
<keyword evidence="10" id="KW-0472">Membrane</keyword>
<dbReference type="InterPro" id="IPR011623">
    <property type="entry name" value="7TMR_DISM_rcpt_extracell_dom1"/>
</dbReference>